<feature type="compositionally biased region" description="Low complexity" evidence="1">
    <location>
        <begin position="56"/>
        <end position="71"/>
    </location>
</feature>
<reference evidence="2" key="1">
    <citation type="submission" date="2014-09" db="EMBL/GenBank/DDBJ databases">
        <authorList>
            <person name="Magalhaes I.L.F."/>
            <person name="Oliveira U."/>
            <person name="Santos F.R."/>
            <person name="Vidigal T.H.D.A."/>
            <person name="Brescovit A.D."/>
            <person name="Santos A.J."/>
        </authorList>
    </citation>
    <scope>NUCLEOTIDE SEQUENCE</scope>
    <source>
        <tissue evidence="2">Shoot tissue taken approximately 20 cm above the soil surface</tissue>
    </source>
</reference>
<reference evidence="2" key="2">
    <citation type="journal article" date="2015" name="Data Brief">
        <title>Shoot transcriptome of the giant reed, Arundo donax.</title>
        <authorList>
            <person name="Barrero R.A."/>
            <person name="Guerrero F.D."/>
            <person name="Moolhuijzen P."/>
            <person name="Goolsby J.A."/>
            <person name="Tidwell J."/>
            <person name="Bellgard S.E."/>
            <person name="Bellgard M.I."/>
        </authorList>
    </citation>
    <scope>NUCLEOTIDE SEQUENCE</scope>
    <source>
        <tissue evidence="2">Shoot tissue taken approximately 20 cm above the soil surface</tissue>
    </source>
</reference>
<feature type="region of interest" description="Disordered" evidence="1">
    <location>
        <begin position="1"/>
        <end position="82"/>
    </location>
</feature>
<evidence type="ECO:0000256" key="1">
    <source>
        <dbReference type="SAM" id="MobiDB-lite"/>
    </source>
</evidence>
<sequence>MAAVPKSPPLRPDPSHLLPLRALPGSTRPPLPPIDPAPTLQPRPPLATVCLPPAGLRRQPLPTPLRTRALPKMGSRGSPRSF</sequence>
<feature type="compositionally biased region" description="Pro residues" evidence="1">
    <location>
        <begin position="1"/>
        <end position="12"/>
    </location>
</feature>
<accession>A0A0A8ZWK4</accession>
<protein>
    <submittedName>
        <fullName evidence="2">Uncharacterized protein</fullName>
    </submittedName>
</protein>
<dbReference type="AlphaFoldDB" id="A0A0A8ZWK4"/>
<dbReference type="EMBL" id="GBRH01254111">
    <property type="protein sequence ID" value="JAD43784.1"/>
    <property type="molecule type" value="Transcribed_RNA"/>
</dbReference>
<evidence type="ECO:0000313" key="2">
    <source>
        <dbReference type="EMBL" id="JAD43784.1"/>
    </source>
</evidence>
<name>A0A0A8ZWK4_ARUDO</name>
<organism evidence="2">
    <name type="scientific">Arundo donax</name>
    <name type="common">Giant reed</name>
    <name type="synonym">Donax arundinaceus</name>
    <dbReference type="NCBI Taxonomy" id="35708"/>
    <lineage>
        <taxon>Eukaryota</taxon>
        <taxon>Viridiplantae</taxon>
        <taxon>Streptophyta</taxon>
        <taxon>Embryophyta</taxon>
        <taxon>Tracheophyta</taxon>
        <taxon>Spermatophyta</taxon>
        <taxon>Magnoliopsida</taxon>
        <taxon>Liliopsida</taxon>
        <taxon>Poales</taxon>
        <taxon>Poaceae</taxon>
        <taxon>PACMAD clade</taxon>
        <taxon>Arundinoideae</taxon>
        <taxon>Arundineae</taxon>
        <taxon>Arundo</taxon>
    </lineage>
</organism>
<proteinExistence type="predicted"/>
<feature type="compositionally biased region" description="Pro residues" evidence="1">
    <location>
        <begin position="27"/>
        <end position="45"/>
    </location>
</feature>